<dbReference type="PANTHER" id="PTHR11941:SF171">
    <property type="entry name" value="SD19268P"/>
    <property type="match status" value="1"/>
</dbReference>
<dbReference type="Gene3D" id="3.90.226.10">
    <property type="entry name" value="2-enoyl-CoA Hydratase, Chain A, domain 1"/>
    <property type="match status" value="1"/>
</dbReference>
<evidence type="ECO:0000313" key="4">
    <source>
        <dbReference type="Proteomes" id="UP001233271"/>
    </source>
</evidence>
<organism evidence="3 4">
    <name type="scientific">Cutaneotrichosporon cavernicola</name>
    <dbReference type="NCBI Taxonomy" id="279322"/>
    <lineage>
        <taxon>Eukaryota</taxon>
        <taxon>Fungi</taxon>
        <taxon>Dikarya</taxon>
        <taxon>Basidiomycota</taxon>
        <taxon>Agaricomycotina</taxon>
        <taxon>Tremellomycetes</taxon>
        <taxon>Trichosporonales</taxon>
        <taxon>Trichosporonaceae</taxon>
        <taxon>Cutaneotrichosporon</taxon>
    </lineage>
</organism>
<dbReference type="GeneID" id="85498422"/>
<keyword evidence="2" id="KW-0456">Lyase</keyword>
<dbReference type="AlphaFoldDB" id="A0AA48L9U1"/>
<keyword evidence="4" id="KW-1185">Reference proteome</keyword>
<evidence type="ECO:0000256" key="2">
    <source>
        <dbReference type="ARBA" id="ARBA00023239"/>
    </source>
</evidence>
<dbReference type="Proteomes" id="UP001233271">
    <property type="component" value="Chromosome 7a"/>
</dbReference>
<dbReference type="GO" id="GO:0006635">
    <property type="term" value="P:fatty acid beta-oxidation"/>
    <property type="evidence" value="ECO:0007669"/>
    <property type="project" value="TreeGrafter"/>
</dbReference>
<dbReference type="KEGG" id="ccac:CcaHIS019_0701240"/>
<gene>
    <name evidence="3" type="ORF">CcaverHIS019_0701240</name>
</gene>
<dbReference type="PANTHER" id="PTHR11941">
    <property type="entry name" value="ENOYL-COA HYDRATASE-RELATED"/>
    <property type="match status" value="1"/>
</dbReference>
<dbReference type="RefSeq" id="XP_060459817.1">
    <property type="nucleotide sequence ID" value="XM_060603532.1"/>
</dbReference>
<protein>
    <recommendedName>
        <fullName evidence="5">ClpP/crotonase</fullName>
    </recommendedName>
</protein>
<dbReference type="Gene3D" id="1.10.12.10">
    <property type="entry name" value="Lyase 2-enoyl-coa Hydratase, Chain A, domain 2"/>
    <property type="match status" value="1"/>
</dbReference>
<dbReference type="GO" id="GO:0016836">
    <property type="term" value="F:hydro-lyase activity"/>
    <property type="evidence" value="ECO:0007669"/>
    <property type="project" value="UniProtKB-ARBA"/>
</dbReference>
<evidence type="ECO:0000313" key="3">
    <source>
        <dbReference type="EMBL" id="BEI94552.1"/>
    </source>
</evidence>
<dbReference type="InterPro" id="IPR014748">
    <property type="entry name" value="Enoyl-CoA_hydra_C"/>
</dbReference>
<dbReference type="FunFam" id="1.10.12.10:FF:000001">
    <property type="entry name" value="Probable enoyl-CoA hydratase, mitochondrial"/>
    <property type="match status" value="1"/>
</dbReference>
<dbReference type="InterPro" id="IPR001753">
    <property type="entry name" value="Enoyl-CoA_hydra/iso"/>
</dbReference>
<dbReference type="GO" id="GO:0005739">
    <property type="term" value="C:mitochondrion"/>
    <property type="evidence" value="ECO:0007669"/>
    <property type="project" value="TreeGrafter"/>
</dbReference>
<reference evidence="3" key="1">
    <citation type="journal article" date="2023" name="BMC Genomics">
        <title>Chromosome-level genome assemblies of Cutaneotrichosporon spp. (Trichosporonales, Basidiomycota) reveal imbalanced evolution between nucleotide sequences and chromosome synteny.</title>
        <authorList>
            <person name="Kobayashi Y."/>
            <person name="Kayamori A."/>
            <person name="Aoki K."/>
            <person name="Shiwa Y."/>
            <person name="Matsutani M."/>
            <person name="Fujita N."/>
            <person name="Sugita T."/>
            <person name="Iwasaki W."/>
            <person name="Tanaka N."/>
            <person name="Takashima M."/>
        </authorList>
    </citation>
    <scope>NUCLEOTIDE SEQUENCE</scope>
    <source>
        <strain evidence="3">HIS019</strain>
    </source>
</reference>
<comment type="similarity">
    <text evidence="1">Belongs to the enoyl-CoA hydratase/isomerase family.</text>
</comment>
<dbReference type="EMBL" id="AP028218">
    <property type="protein sequence ID" value="BEI94552.1"/>
    <property type="molecule type" value="Genomic_DNA"/>
</dbReference>
<dbReference type="InterPro" id="IPR029045">
    <property type="entry name" value="ClpP/crotonase-like_dom_sf"/>
</dbReference>
<dbReference type="SUPFAM" id="SSF52096">
    <property type="entry name" value="ClpP/crotonase"/>
    <property type="match status" value="1"/>
</dbReference>
<accession>A0AA48L9U1</accession>
<evidence type="ECO:0008006" key="5">
    <source>
        <dbReference type="Google" id="ProtNLM"/>
    </source>
</evidence>
<sequence length="291" mass="31069">MFIRASRLSSRSVPLVRAYSAAAQQHALLKPASEVVQGDAAELDGIQVLVLNRPDARNALSRQMVDELRDYISRLSTGNARVAILHSLGPVFCAGADLRERKGMSQPEVAQFLDDLNAMVCELEDLPIPTIAAVPGPALGGGTELSLGCDLRTGQKETSFALPETKLGIIPGAGGTQRMTHLIGKSKAMELIFTGRRVGAEEALRLGLIDVLAKDGQTALDAAIDLSKLMLTSAPLSLRAAKQAIKSAPGTPIEQGLKNERAAYKPLLVSEDRNEGLRAFAEKRKPVFQGK</sequence>
<dbReference type="Pfam" id="PF00378">
    <property type="entry name" value="ECH_1"/>
    <property type="match status" value="1"/>
</dbReference>
<name>A0AA48L9U1_9TREE</name>
<evidence type="ECO:0000256" key="1">
    <source>
        <dbReference type="ARBA" id="ARBA00005254"/>
    </source>
</evidence>
<dbReference type="CDD" id="cd06558">
    <property type="entry name" value="crotonase-like"/>
    <property type="match status" value="1"/>
</dbReference>
<proteinExistence type="inferred from homology"/>
<dbReference type="FunFam" id="3.90.226.10:FF:000009">
    <property type="entry name" value="Carnitinyl-CoA dehydratase"/>
    <property type="match status" value="1"/>
</dbReference>